<dbReference type="AlphaFoldDB" id="A0A5M8S1A4"/>
<gene>
    <name evidence="1" type="ORF">DX927_04380</name>
</gene>
<sequence>MYYFDDHCKRDYGYDFDHHCFKKDRDCKKHYYYYYYYYYPCFKKDFHFDHCRKKKHYDYW</sequence>
<proteinExistence type="predicted"/>
<reference evidence="1 2" key="1">
    <citation type="submission" date="2018-08" db="EMBL/GenBank/DDBJ databases">
        <title>Bacillus phenotypic plasticity.</title>
        <authorList>
            <person name="Hurtado E."/>
        </authorList>
    </citation>
    <scope>NUCLEOTIDE SEQUENCE [LARGE SCALE GENOMIC DNA]</scope>
    <source>
        <strain evidence="1 2">427</strain>
    </source>
</reference>
<comment type="caution">
    <text evidence="1">The sequence shown here is derived from an EMBL/GenBank/DDBJ whole genome shotgun (WGS) entry which is preliminary data.</text>
</comment>
<evidence type="ECO:0000313" key="2">
    <source>
        <dbReference type="Proteomes" id="UP000324326"/>
    </source>
</evidence>
<accession>A0A5M8S1A4</accession>
<protein>
    <submittedName>
        <fullName evidence="1">Uncharacterized protein</fullName>
    </submittedName>
</protein>
<dbReference type="RefSeq" id="WP_148956139.1">
    <property type="nucleotide sequence ID" value="NZ_QSND01000001.1"/>
</dbReference>
<organism evidence="1 2">
    <name type="scientific">Bacillus swezeyi</name>
    <dbReference type="NCBI Taxonomy" id="1925020"/>
    <lineage>
        <taxon>Bacteria</taxon>
        <taxon>Bacillati</taxon>
        <taxon>Bacillota</taxon>
        <taxon>Bacilli</taxon>
        <taxon>Bacillales</taxon>
        <taxon>Bacillaceae</taxon>
        <taxon>Bacillus</taxon>
    </lineage>
</organism>
<dbReference type="Proteomes" id="UP000324326">
    <property type="component" value="Unassembled WGS sequence"/>
</dbReference>
<dbReference type="EMBL" id="QSND01000001">
    <property type="protein sequence ID" value="KAA6453440.1"/>
    <property type="molecule type" value="Genomic_DNA"/>
</dbReference>
<evidence type="ECO:0000313" key="1">
    <source>
        <dbReference type="EMBL" id="KAA6453440.1"/>
    </source>
</evidence>
<name>A0A5M8S1A4_9BACI</name>